<gene>
    <name evidence="3" type="primary">grpE</name>
    <name evidence="8" type="ORF">HNR42_003507</name>
</gene>
<comment type="subunit">
    <text evidence="3">Homodimer.</text>
</comment>
<comment type="caution">
    <text evidence="8">The sequence shown here is derived from an EMBL/GenBank/DDBJ whole genome shotgun (WGS) entry which is preliminary data.</text>
</comment>
<dbReference type="PANTHER" id="PTHR21237:SF23">
    <property type="entry name" value="GRPE PROTEIN HOMOLOG, MITOCHONDRIAL"/>
    <property type="match status" value="1"/>
</dbReference>
<comment type="subcellular location">
    <subcellularLocation>
        <location evidence="3">Cytoplasm</location>
    </subcellularLocation>
</comment>
<dbReference type="Gene3D" id="3.90.20.20">
    <property type="match status" value="1"/>
</dbReference>
<evidence type="ECO:0000313" key="9">
    <source>
        <dbReference type="Proteomes" id="UP000569951"/>
    </source>
</evidence>
<dbReference type="Pfam" id="PF01025">
    <property type="entry name" value="GrpE"/>
    <property type="match status" value="1"/>
</dbReference>
<dbReference type="InterPro" id="IPR009012">
    <property type="entry name" value="GrpE_head"/>
</dbReference>
<dbReference type="GO" id="GO:0042803">
    <property type="term" value="F:protein homodimerization activity"/>
    <property type="evidence" value="ECO:0007669"/>
    <property type="project" value="InterPro"/>
</dbReference>
<evidence type="ECO:0000256" key="7">
    <source>
        <dbReference type="SAM" id="MobiDB-lite"/>
    </source>
</evidence>
<name>A0A841I889_9DEIO</name>
<dbReference type="Proteomes" id="UP000569951">
    <property type="component" value="Unassembled WGS sequence"/>
</dbReference>
<dbReference type="GO" id="GO:0000774">
    <property type="term" value="F:adenyl-nucleotide exchange factor activity"/>
    <property type="evidence" value="ECO:0007669"/>
    <property type="project" value="InterPro"/>
</dbReference>
<evidence type="ECO:0000313" key="8">
    <source>
        <dbReference type="EMBL" id="MBB6100042.1"/>
    </source>
</evidence>
<evidence type="ECO:0000256" key="2">
    <source>
        <dbReference type="ARBA" id="ARBA00023186"/>
    </source>
</evidence>
<dbReference type="PRINTS" id="PR00773">
    <property type="entry name" value="GRPEPROTEIN"/>
</dbReference>
<keyword evidence="3 4" id="KW-0346">Stress response</keyword>
<dbReference type="SUPFAM" id="SSF51064">
    <property type="entry name" value="Head domain of nucleotide exchange factor GrpE"/>
    <property type="match status" value="1"/>
</dbReference>
<dbReference type="PANTHER" id="PTHR21237">
    <property type="entry name" value="GRPE PROTEIN"/>
    <property type="match status" value="1"/>
</dbReference>
<comment type="function">
    <text evidence="3 4">Participates actively in the response to hyperosmotic and heat shock by preventing the aggregation of stress-denatured proteins, in association with DnaK and GrpE. It is the nucleotide exchange factor for DnaK and may function as a thermosensor. Unfolded proteins bind initially to DnaJ; upon interaction with the DnaJ-bound protein, DnaK hydrolyzes its bound ATP, resulting in the formation of a stable complex. GrpE releases ADP from DnaK; ATP binding to DnaK triggers the release of the substrate protein, thus completing the reaction cycle. Several rounds of ATP-dependent interactions between DnaJ, DnaK and GrpE are required for fully efficient folding.</text>
</comment>
<dbReference type="HAMAP" id="MF_01151">
    <property type="entry name" value="GrpE"/>
    <property type="match status" value="1"/>
</dbReference>
<sequence>MNQPNDPELKNNPQAQQDAKTVDAEPSGAQDHLEAQQDAKTVDAEQRAASETEDEDPAFDPAMFAQVEEMMKKLERVDELERELNAQRDRYARLMADFENYRRRTSQDVLEAEQRGVAKAAETLFPVLDDLSRAVELGRANPASIIGGVETVLGSLQRLFEKLGLEATGKEGEKFDPAFHEALSVVPGDEDDVIVQVYQTGFRMGDRLVRPARVVVAKK</sequence>
<evidence type="ECO:0000256" key="3">
    <source>
        <dbReference type="HAMAP-Rule" id="MF_01151"/>
    </source>
</evidence>
<dbReference type="PROSITE" id="PS01071">
    <property type="entry name" value="GRPE"/>
    <property type="match status" value="1"/>
</dbReference>
<dbReference type="SUPFAM" id="SSF58014">
    <property type="entry name" value="Coiled-coil domain of nucleotide exchange factor GrpE"/>
    <property type="match status" value="1"/>
</dbReference>
<dbReference type="Gene3D" id="2.30.22.10">
    <property type="entry name" value="Head domain of nucleotide exchange factor GrpE"/>
    <property type="match status" value="1"/>
</dbReference>
<dbReference type="InterPro" id="IPR000740">
    <property type="entry name" value="GrpE"/>
</dbReference>
<keyword evidence="3" id="KW-0963">Cytoplasm</keyword>
<dbReference type="GO" id="GO:0006457">
    <property type="term" value="P:protein folding"/>
    <property type="evidence" value="ECO:0007669"/>
    <property type="project" value="InterPro"/>
</dbReference>
<keyword evidence="9" id="KW-1185">Reference proteome</keyword>
<evidence type="ECO:0000256" key="6">
    <source>
        <dbReference type="SAM" id="Coils"/>
    </source>
</evidence>
<dbReference type="GO" id="GO:0051082">
    <property type="term" value="F:unfolded protein binding"/>
    <property type="evidence" value="ECO:0007669"/>
    <property type="project" value="TreeGrafter"/>
</dbReference>
<dbReference type="GO" id="GO:0051087">
    <property type="term" value="F:protein-folding chaperone binding"/>
    <property type="evidence" value="ECO:0007669"/>
    <property type="project" value="InterPro"/>
</dbReference>
<protein>
    <recommendedName>
        <fullName evidence="3 4">Protein GrpE</fullName>
    </recommendedName>
    <alternativeName>
        <fullName evidence="3">HSP-70 cofactor</fullName>
    </alternativeName>
</protein>
<feature type="compositionally biased region" description="Polar residues" evidence="7">
    <location>
        <begin position="1"/>
        <end position="19"/>
    </location>
</feature>
<dbReference type="CDD" id="cd00446">
    <property type="entry name" value="GrpE"/>
    <property type="match status" value="1"/>
</dbReference>
<evidence type="ECO:0000256" key="5">
    <source>
        <dbReference type="RuleBase" id="RU004478"/>
    </source>
</evidence>
<reference evidence="8 9" key="1">
    <citation type="submission" date="2020-08" db="EMBL/GenBank/DDBJ databases">
        <title>Genomic Encyclopedia of Type Strains, Phase IV (KMG-IV): sequencing the most valuable type-strain genomes for metagenomic binning, comparative biology and taxonomic classification.</title>
        <authorList>
            <person name="Goeker M."/>
        </authorList>
    </citation>
    <scope>NUCLEOTIDE SEQUENCE [LARGE SCALE GENOMIC DNA]</scope>
    <source>
        <strain evidence="8 9">DSM 21458</strain>
    </source>
</reference>
<dbReference type="RefSeq" id="WP_183988779.1">
    <property type="nucleotide sequence ID" value="NZ_JACHHG010000020.1"/>
</dbReference>
<feature type="compositionally biased region" description="Basic and acidic residues" evidence="7">
    <location>
        <begin position="31"/>
        <end position="50"/>
    </location>
</feature>
<proteinExistence type="inferred from homology"/>
<organism evidence="8 9">
    <name type="scientific">Deinobacterium chartae</name>
    <dbReference type="NCBI Taxonomy" id="521158"/>
    <lineage>
        <taxon>Bacteria</taxon>
        <taxon>Thermotogati</taxon>
        <taxon>Deinococcota</taxon>
        <taxon>Deinococci</taxon>
        <taxon>Deinococcales</taxon>
        <taxon>Deinococcaceae</taxon>
        <taxon>Deinobacterium</taxon>
    </lineage>
</organism>
<feature type="coiled-coil region" evidence="6">
    <location>
        <begin position="67"/>
        <end position="104"/>
    </location>
</feature>
<dbReference type="EMBL" id="JACHHG010000020">
    <property type="protein sequence ID" value="MBB6100042.1"/>
    <property type="molecule type" value="Genomic_DNA"/>
</dbReference>
<keyword evidence="6" id="KW-0175">Coiled coil</keyword>
<keyword evidence="2 3" id="KW-0143">Chaperone</keyword>
<accession>A0A841I889</accession>
<feature type="region of interest" description="Disordered" evidence="7">
    <location>
        <begin position="1"/>
        <end position="62"/>
    </location>
</feature>
<dbReference type="GO" id="GO:0005737">
    <property type="term" value="C:cytoplasm"/>
    <property type="evidence" value="ECO:0007669"/>
    <property type="project" value="UniProtKB-SubCell"/>
</dbReference>
<evidence type="ECO:0000256" key="4">
    <source>
        <dbReference type="RuleBase" id="RU000639"/>
    </source>
</evidence>
<evidence type="ECO:0000256" key="1">
    <source>
        <dbReference type="ARBA" id="ARBA00009054"/>
    </source>
</evidence>
<dbReference type="AlphaFoldDB" id="A0A841I889"/>
<comment type="similarity">
    <text evidence="1 3 5">Belongs to the GrpE family.</text>
</comment>
<dbReference type="InterPro" id="IPR013805">
    <property type="entry name" value="GrpE_CC"/>
</dbReference>